<dbReference type="SUPFAM" id="SSF55729">
    <property type="entry name" value="Acyl-CoA N-acyltransferases (Nat)"/>
    <property type="match status" value="1"/>
</dbReference>
<protein>
    <recommendedName>
        <fullName evidence="2">N-acetyltransferase domain-containing protein</fullName>
    </recommendedName>
</protein>
<feature type="domain" description="N-acetyltransferase" evidence="2">
    <location>
        <begin position="27"/>
        <end position="202"/>
    </location>
</feature>
<dbReference type="CDD" id="cd04301">
    <property type="entry name" value="NAT_SF"/>
    <property type="match status" value="1"/>
</dbReference>
<dbReference type="Gene3D" id="3.40.630.30">
    <property type="match status" value="1"/>
</dbReference>
<dbReference type="InterPro" id="IPR016181">
    <property type="entry name" value="Acyl_CoA_acyltransferase"/>
</dbReference>
<keyword evidence="4" id="KW-1185">Reference proteome</keyword>
<reference evidence="3 4" key="1">
    <citation type="submission" date="2018-05" db="EMBL/GenBank/DDBJ databases">
        <title>Whole genome sequencing for identification of molecular markers to develop diagnostic detection tools for the regulated plant pathogen Lachnellula willkommii.</title>
        <authorList>
            <person name="Giroux E."/>
            <person name="Bilodeau G."/>
        </authorList>
    </citation>
    <scope>NUCLEOTIDE SEQUENCE [LARGE SCALE GENOMIC DNA]</scope>
    <source>
        <strain evidence="3 4">CBS 625.97</strain>
    </source>
</reference>
<dbReference type="OrthoDB" id="4224637at2759"/>
<dbReference type="Pfam" id="PF00583">
    <property type="entry name" value="Acetyltransf_1"/>
    <property type="match status" value="1"/>
</dbReference>
<evidence type="ECO:0000313" key="4">
    <source>
        <dbReference type="Proteomes" id="UP000481288"/>
    </source>
</evidence>
<comment type="caution">
    <text evidence="3">The sequence shown here is derived from an EMBL/GenBank/DDBJ whole genome shotgun (WGS) entry which is preliminary data.</text>
</comment>
<sequence length="231" mass="25500">MPPFQKDDRFFTKDWTITLPCHPEPTLKFIRLTPAETPAFIRFAEGATIPQSTEAPPHPASPPTAAPPAPAPAPIPGERMQNMYASSQTLHHALDVYMSLSGAFVGWGGVFPITAPDTQPRIANIGIRLSPEVRGQGLGKLLMQVLLRLSNEVDADVVEAGTMKYNTAMRALARSVGLVETDEVKEAEGRGVVAEVLFKDIERERWRELDMVVEFRDQVACFLAAYIFLQE</sequence>
<organism evidence="3 4">
    <name type="scientific">Lachnellula cervina</name>
    <dbReference type="NCBI Taxonomy" id="1316786"/>
    <lineage>
        <taxon>Eukaryota</taxon>
        <taxon>Fungi</taxon>
        <taxon>Dikarya</taxon>
        <taxon>Ascomycota</taxon>
        <taxon>Pezizomycotina</taxon>
        <taxon>Leotiomycetes</taxon>
        <taxon>Helotiales</taxon>
        <taxon>Lachnaceae</taxon>
        <taxon>Lachnellula</taxon>
    </lineage>
</organism>
<gene>
    <name evidence="3" type="ORF">LCER1_G004136</name>
</gene>
<feature type="region of interest" description="Disordered" evidence="1">
    <location>
        <begin position="50"/>
        <end position="79"/>
    </location>
</feature>
<dbReference type="AlphaFoldDB" id="A0A7D8YU51"/>
<dbReference type="InterPro" id="IPR000182">
    <property type="entry name" value="GNAT_dom"/>
</dbReference>
<name>A0A7D8YU51_9HELO</name>
<evidence type="ECO:0000256" key="1">
    <source>
        <dbReference type="SAM" id="MobiDB-lite"/>
    </source>
</evidence>
<evidence type="ECO:0000313" key="3">
    <source>
        <dbReference type="EMBL" id="TVY54393.1"/>
    </source>
</evidence>
<accession>A0A7D8YU51</accession>
<feature type="compositionally biased region" description="Pro residues" evidence="1">
    <location>
        <begin position="56"/>
        <end position="75"/>
    </location>
</feature>
<dbReference type="Proteomes" id="UP000481288">
    <property type="component" value="Unassembled WGS sequence"/>
</dbReference>
<proteinExistence type="predicted"/>
<dbReference type="PROSITE" id="PS51186">
    <property type="entry name" value="GNAT"/>
    <property type="match status" value="1"/>
</dbReference>
<dbReference type="GO" id="GO:0016747">
    <property type="term" value="F:acyltransferase activity, transferring groups other than amino-acyl groups"/>
    <property type="evidence" value="ECO:0007669"/>
    <property type="project" value="InterPro"/>
</dbReference>
<evidence type="ECO:0000259" key="2">
    <source>
        <dbReference type="PROSITE" id="PS51186"/>
    </source>
</evidence>
<dbReference type="EMBL" id="QGMG01000345">
    <property type="protein sequence ID" value="TVY54393.1"/>
    <property type="molecule type" value="Genomic_DNA"/>
</dbReference>